<name>A0A7T8ERL7_9CAUD</name>
<reference evidence="2 3" key="1">
    <citation type="submission" date="2020-12" db="EMBL/GenBank/DDBJ databases">
        <title>Dynamics of Baltic Sea phages driven by environmental changes.</title>
        <authorList>
            <person name="Hoetzinger M."/>
            <person name="Nilsson E."/>
            <person name="Holmfeldt K."/>
        </authorList>
    </citation>
    <scope>NUCLEOTIDE SEQUENCE [LARGE SCALE GENOMIC DNA]</scope>
</reference>
<dbReference type="Proteomes" id="UP000595566">
    <property type="component" value="Segment"/>
</dbReference>
<keyword evidence="3" id="KW-1185">Reference proteome</keyword>
<sequence length="36" mass="4122">MVEHYQKQNQQQQSGNTSVLQNGRIKAPDYSTKASR</sequence>
<gene>
    <name evidence="2" type="ORF">immuto26A_233</name>
</gene>
<proteinExistence type="predicted"/>
<organism evidence="2 3">
    <name type="scientific">Flavobacterium phage vB_FspM_immuto_2-6A</name>
    <dbReference type="NCBI Taxonomy" id="2801477"/>
    <lineage>
        <taxon>Viruses</taxon>
        <taxon>Duplodnaviria</taxon>
        <taxon>Heunggongvirae</taxon>
        <taxon>Uroviricota</taxon>
        <taxon>Caudoviricetes</taxon>
        <taxon>Immutovirus</taxon>
        <taxon>Immutovirus immuto</taxon>
    </lineage>
</organism>
<dbReference type="EMBL" id="MW353175">
    <property type="protein sequence ID" value="QQO91912.1"/>
    <property type="molecule type" value="Genomic_DNA"/>
</dbReference>
<protein>
    <submittedName>
        <fullName evidence="2">Uncharacterized protein</fullName>
    </submittedName>
</protein>
<accession>A0A7T8ERL7</accession>
<evidence type="ECO:0000256" key="1">
    <source>
        <dbReference type="SAM" id="MobiDB-lite"/>
    </source>
</evidence>
<evidence type="ECO:0000313" key="3">
    <source>
        <dbReference type="Proteomes" id="UP000595566"/>
    </source>
</evidence>
<evidence type="ECO:0000313" key="2">
    <source>
        <dbReference type="EMBL" id="QQO91912.1"/>
    </source>
</evidence>
<feature type="region of interest" description="Disordered" evidence="1">
    <location>
        <begin position="1"/>
        <end position="36"/>
    </location>
</feature>